<proteinExistence type="predicted"/>
<name>K6YTX3_9ALTE</name>
<dbReference type="Proteomes" id="UP000006251">
    <property type="component" value="Unassembled WGS sequence"/>
</dbReference>
<sequence>MKTFSIFILSSAFICCSALAQNMSVDANQLGDLSLQTKAVEPVSTYTGKNIMATVAILPGQSYVFKSPINVQQIQYIKGVGSKVKKNQAFALIQGPEVHHFYMAYQMKKKLFSQAQMLFENSRKLYQRKSISEQAWLDISNQYHDTKMEFDELTHFFDLVLSFDENTDSLTLAAPIAGIIQYSLPSALDAQQTIASFAPLQAIRLKVNLPIDITQKPLFVSRDSSIGSDSCQLAIDFSESANAAFYQIAWTKALTNDCAFVVGQILSVTPEYQTSAYKIKQSSVFNWEGDNYIFVQDTQNYVALKVTLVTSDGDNFIVKSPASLANKRVLISSVSAVQGVLLGLGI</sequence>
<evidence type="ECO:0008006" key="4">
    <source>
        <dbReference type="Google" id="ProtNLM"/>
    </source>
</evidence>
<dbReference type="EMBL" id="BAEQ01000013">
    <property type="protein sequence ID" value="GAC27391.1"/>
    <property type="molecule type" value="Genomic_DNA"/>
</dbReference>
<dbReference type="AlphaFoldDB" id="K6YTX3"/>
<organism evidence="2 3">
    <name type="scientific">Brumicola pallidula DSM 14239 = ACAM 615</name>
    <dbReference type="NCBI Taxonomy" id="1121922"/>
    <lineage>
        <taxon>Bacteria</taxon>
        <taxon>Pseudomonadati</taxon>
        <taxon>Pseudomonadota</taxon>
        <taxon>Gammaproteobacteria</taxon>
        <taxon>Alteromonadales</taxon>
        <taxon>Alteromonadaceae</taxon>
        <taxon>Brumicola</taxon>
    </lineage>
</organism>
<evidence type="ECO:0000313" key="2">
    <source>
        <dbReference type="EMBL" id="GAC27391.1"/>
    </source>
</evidence>
<reference evidence="3" key="1">
    <citation type="journal article" date="2014" name="Environ. Microbiol.">
        <title>Comparative genomics of the marine bacterial genus Glaciecola reveals the high degree of genomic diversity and genomic characteristic for cold adaptation.</title>
        <authorList>
            <person name="Qin Q.L."/>
            <person name="Xie B.B."/>
            <person name="Yu Y."/>
            <person name="Shu Y.L."/>
            <person name="Rong J.C."/>
            <person name="Zhang Y.J."/>
            <person name="Zhao D.L."/>
            <person name="Chen X.L."/>
            <person name="Zhang X.Y."/>
            <person name="Chen B."/>
            <person name="Zhou B.C."/>
            <person name="Zhang Y.Z."/>
        </authorList>
    </citation>
    <scope>NUCLEOTIDE SEQUENCE [LARGE SCALE GENOMIC DNA]</scope>
    <source>
        <strain evidence="3">ACAM 615</strain>
    </source>
</reference>
<evidence type="ECO:0000256" key="1">
    <source>
        <dbReference type="SAM" id="SignalP"/>
    </source>
</evidence>
<comment type="caution">
    <text evidence="2">The sequence shown here is derived from an EMBL/GenBank/DDBJ whole genome shotgun (WGS) entry which is preliminary data.</text>
</comment>
<feature type="chain" id="PRO_5003897593" description="RND efflux pump membrane fusion protein barrel-sandwich domain-containing protein" evidence="1">
    <location>
        <begin position="21"/>
        <end position="346"/>
    </location>
</feature>
<gene>
    <name evidence="2" type="ORF">GPAL_0511</name>
</gene>
<dbReference type="STRING" id="1121922.GCA_000428905_02291"/>
<keyword evidence="1" id="KW-0732">Signal</keyword>
<protein>
    <recommendedName>
        <fullName evidence="4">RND efflux pump membrane fusion protein barrel-sandwich domain-containing protein</fullName>
    </recommendedName>
</protein>
<keyword evidence="3" id="KW-1185">Reference proteome</keyword>
<dbReference type="RefSeq" id="WP_006008945.1">
    <property type="nucleotide sequence ID" value="NZ_AUAV01000012.1"/>
</dbReference>
<dbReference type="OrthoDB" id="5757429at2"/>
<feature type="signal peptide" evidence="1">
    <location>
        <begin position="1"/>
        <end position="20"/>
    </location>
</feature>
<evidence type="ECO:0000313" key="3">
    <source>
        <dbReference type="Proteomes" id="UP000006251"/>
    </source>
</evidence>
<accession>K6YTX3</accession>